<gene>
    <name evidence="4" type="ORF">JI735_15305</name>
</gene>
<dbReference type="Pfam" id="PF08531">
    <property type="entry name" value="Bac_rhamnosid_N"/>
    <property type="match status" value="1"/>
</dbReference>
<evidence type="ECO:0000259" key="2">
    <source>
        <dbReference type="Pfam" id="PF17389"/>
    </source>
</evidence>
<dbReference type="SUPFAM" id="SSF49785">
    <property type="entry name" value="Galactose-binding domain-like"/>
    <property type="match status" value="1"/>
</dbReference>
<reference evidence="4 5" key="1">
    <citation type="submission" date="2021-01" db="EMBL/GenBank/DDBJ databases">
        <title>Whole genome sequence of Paenibacillus sonchi LMG 24727 for comparative genomics.</title>
        <authorList>
            <person name="Lee G."/>
            <person name="Kim M.-J."/>
            <person name="Lim K."/>
            <person name="Shin J.-H."/>
        </authorList>
    </citation>
    <scope>NUCLEOTIDE SEQUENCE [LARGE SCALE GENOMIC DNA]</scope>
    <source>
        <strain evidence="4 5">LMG 24727</strain>
    </source>
</reference>
<dbReference type="RefSeq" id="WP_051051699.1">
    <property type="nucleotide sequence ID" value="NZ_CP068595.1"/>
</dbReference>
<dbReference type="KEGG" id="pson:JI735_15305"/>
<dbReference type="Proteomes" id="UP000595841">
    <property type="component" value="Chromosome"/>
</dbReference>
<evidence type="ECO:0000259" key="3">
    <source>
        <dbReference type="Pfam" id="PF17390"/>
    </source>
</evidence>
<dbReference type="EMBL" id="CP068595">
    <property type="protein sequence ID" value="QQZ63679.1"/>
    <property type="molecule type" value="Genomic_DNA"/>
</dbReference>
<evidence type="ECO:0000259" key="1">
    <source>
        <dbReference type="Pfam" id="PF08531"/>
    </source>
</evidence>
<dbReference type="PANTHER" id="PTHR34987:SF2">
    <property type="entry name" value="B, PUTATIVE (AFU_ORTHOLOGUE AFUA_7G05040)-RELATED"/>
    <property type="match status" value="1"/>
</dbReference>
<dbReference type="Pfam" id="PF17390">
    <property type="entry name" value="Bac_rhamnosid_C"/>
    <property type="match status" value="1"/>
</dbReference>
<dbReference type="InterPro" id="IPR035398">
    <property type="entry name" value="Bac_rhamnosid_C"/>
</dbReference>
<name>A0A974PGQ8_9BACL</name>
<dbReference type="GO" id="GO:0005975">
    <property type="term" value="P:carbohydrate metabolic process"/>
    <property type="evidence" value="ECO:0007669"/>
    <property type="project" value="InterPro"/>
</dbReference>
<dbReference type="PANTHER" id="PTHR34987">
    <property type="entry name" value="C, PUTATIVE (AFU_ORTHOLOGUE AFUA_3G02880)-RELATED"/>
    <property type="match status" value="1"/>
</dbReference>
<dbReference type="AlphaFoldDB" id="A0A974PGQ8"/>
<dbReference type="Gene3D" id="1.50.10.10">
    <property type="match status" value="1"/>
</dbReference>
<dbReference type="InterPro" id="IPR008979">
    <property type="entry name" value="Galactose-bd-like_sf"/>
</dbReference>
<keyword evidence="5" id="KW-1185">Reference proteome</keyword>
<evidence type="ECO:0000313" key="5">
    <source>
        <dbReference type="Proteomes" id="UP000595841"/>
    </source>
</evidence>
<proteinExistence type="predicted"/>
<dbReference type="Pfam" id="PF17389">
    <property type="entry name" value="Bac_rhamnosid6H"/>
    <property type="match status" value="1"/>
</dbReference>
<dbReference type="Gene3D" id="2.60.420.10">
    <property type="entry name" value="Maltose phosphorylase, domain 3"/>
    <property type="match status" value="1"/>
</dbReference>
<dbReference type="InterPro" id="IPR008928">
    <property type="entry name" value="6-hairpin_glycosidase_sf"/>
</dbReference>
<accession>A0A974PGQ8</accession>
<sequence>MELEQLHEKLAQKSNRTGNSAVLKDRSWQAQWIWDVQQPESNPEMNHHLVYFRRTFQLPDGVISNLVVDITADSRYKFYVNGHSIAVGPCKGDSAVHYYETLDVSEYLQPGLNVLAVQVLHYPASQPFVEGKGGPKSIWRTQSGGLLVEACLCQVNGDEIEPLHTNEQWHVYRHQGYKNIPQTFIRWMGGVEEVDGAGAPFGWNEALFDDSEWPQAITFANTSKPAGNLSPWQLSPRPIPLLFEKERAFVKVTRTEGIAIQADKLLTLQQAESLRLVPGSKAVIELDAGELTTGYLTIGLRGGQGGIVRILCSECYEDSDSTEQQRKKSDREDTTGKLIGVTDIYHVAGSQDRTEIYEPFLFRTFRFVRLEMETAGQPLELVFIKYRETGYPLDVKASFECSDEEMNRIWNMSVRTLQRCMHETYEDCPYYEQLQYAMDSRLMMLFTYNLSADDRMARRTIADFYRSRLPSGLLQSRFPSMESQVIPSFCLYWVDMIADHYEHYGDVELVKQYRPAMMELMDWFQAQMTEDGIVGITSQRYWTYFDWVEAWPLGAPPESREQPMYMLSLMYAASLRKAAGLFKVTRWLDAADELDKRAGDISAAVRKAAWSKERKLFRELPDTEIYTQHSQIMAVLAGAVSGEEARLLLERTLAEPMHRVTLPFAYLLFQALKQTGLQHRTFELWDRWRAFLAQGLTTLPETEVNPRSDCHAWSAVPLTEFPAIILGMSSLLPGCKEIRIEPSPGKLKWAKGTVATVHGMIGVEWRIEGARFQLEVQLPDGISARIKLPDGTEKPISESATFDIRLEKFLETGEQ</sequence>
<feature type="domain" description="Alpha-L-rhamnosidase six-hairpin glycosidase" evidence="2">
    <location>
        <begin position="396"/>
        <end position="715"/>
    </location>
</feature>
<organism evidence="4 5">
    <name type="scientific">Paenibacillus sonchi</name>
    <dbReference type="NCBI Taxonomy" id="373687"/>
    <lineage>
        <taxon>Bacteria</taxon>
        <taxon>Bacillati</taxon>
        <taxon>Bacillota</taxon>
        <taxon>Bacilli</taxon>
        <taxon>Bacillales</taxon>
        <taxon>Paenibacillaceae</taxon>
        <taxon>Paenibacillus</taxon>
        <taxon>Paenibacillus sonchi group</taxon>
    </lineage>
</organism>
<feature type="domain" description="Bacterial alpha-L-rhamnosidase N-terminal" evidence="1">
    <location>
        <begin position="70"/>
        <end position="221"/>
    </location>
</feature>
<dbReference type="Gene3D" id="2.60.120.260">
    <property type="entry name" value="Galactose-binding domain-like"/>
    <property type="match status" value="2"/>
</dbReference>
<protein>
    <submittedName>
        <fullName evidence="4">Alpha-L-rhamnosidase N-terminal domain-containing protein</fullName>
    </submittedName>
</protein>
<dbReference type="InterPro" id="IPR035396">
    <property type="entry name" value="Bac_rhamnosid6H"/>
</dbReference>
<feature type="domain" description="Alpha-L-rhamnosidase C-terminal" evidence="3">
    <location>
        <begin position="727"/>
        <end position="799"/>
    </location>
</feature>
<dbReference type="InterPro" id="IPR013737">
    <property type="entry name" value="Bac_rhamnosid_N"/>
</dbReference>
<evidence type="ECO:0000313" key="4">
    <source>
        <dbReference type="EMBL" id="QQZ63679.1"/>
    </source>
</evidence>
<dbReference type="SUPFAM" id="SSF48208">
    <property type="entry name" value="Six-hairpin glycosidases"/>
    <property type="match status" value="1"/>
</dbReference>
<dbReference type="InterPro" id="IPR012341">
    <property type="entry name" value="6hp_glycosidase-like_sf"/>
</dbReference>